<evidence type="ECO:0000256" key="5">
    <source>
        <dbReference type="ARBA" id="ARBA00013244"/>
    </source>
</evidence>
<comment type="similarity">
    <text evidence="4">Belongs to the diacylglycerol acyltransferase family.</text>
</comment>
<evidence type="ECO:0000313" key="16">
    <source>
        <dbReference type="EMBL" id="CAK0907828.1"/>
    </source>
</evidence>
<keyword evidence="8" id="KW-0812">Transmembrane</keyword>
<gene>
    <name evidence="16" type="ORF">PCOR1329_LOCUS82714</name>
</gene>
<keyword evidence="7" id="KW-0808">Transferase</keyword>
<dbReference type="Proteomes" id="UP001189429">
    <property type="component" value="Unassembled WGS sequence"/>
</dbReference>
<keyword evidence="6" id="KW-0444">Lipid biosynthesis</keyword>
<evidence type="ECO:0000256" key="3">
    <source>
        <dbReference type="ARBA" id="ARBA00005189"/>
    </source>
</evidence>
<dbReference type="InterPro" id="IPR007130">
    <property type="entry name" value="DAGAT"/>
</dbReference>
<evidence type="ECO:0000256" key="4">
    <source>
        <dbReference type="ARBA" id="ARBA00005420"/>
    </source>
</evidence>
<dbReference type="PANTHER" id="PTHR12317">
    <property type="entry name" value="DIACYLGLYCEROL O-ACYLTRANSFERASE"/>
    <property type="match status" value="1"/>
</dbReference>
<protein>
    <recommendedName>
        <fullName evidence="5">diacylglycerol O-acyltransferase</fullName>
        <ecNumber evidence="5">2.3.1.20</ecNumber>
    </recommendedName>
</protein>
<keyword evidence="15" id="KW-0175">Coiled coil</keyword>
<keyword evidence="10" id="KW-0256">Endoplasmic reticulum</keyword>
<reference evidence="16" key="1">
    <citation type="submission" date="2023-10" db="EMBL/GenBank/DDBJ databases">
        <authorList>
            <person name="Chen Y."/>
            <person name="Shah S."/>
            <person name="Dougan E. K."/>
            <person name="Thang M."/>
            <person name="Chan C."/>
        </authorList>
    </citation>
    <scope>NUCLEOTIDE SEQUENCE [LARGE SCALE GENOMIC DNA]</scope>
</reference>
<evidence type="ECO:0000256" key="9">
    <source>
        <dbReference type="ARBA" id="ARBA00022798"/>
    </source>
</evidence>
<evidence type="ECO:0000256" key="14">
    <source>
        <dbReference type="ARBA" id="ARBA00023315"/>
    </source>
</evidence>
<feature type="coiled-coil region" evidence="15">
    <location>
        <begin position="226"/>
        <end position="257"/>
    </location>
</feature>
<comment type="subcellular location">
    <subcellularLocation>
        <location evidence="1">Endoplasmic reticulum membrane</location>
        <topology evidence="1">Multi-pass membrane protein</topology>
    </subcellularLocation>
</comment>
<keyword evidence="13" id="KW-0472">Membrane</keyword>
<evidence type="ECO:0000256" key="15">
    <source>
        <dbReference type="SAM" id="Coils"/>
    </source>
</evidence>
<keyword evidence="14" id="KW-0012">Acyltransferase</keyword>
<dbReference type="EMBL" id="CAUYUJ010021925">
    <property type="protein sequence ID" value="CAK0907828.1"/>
    <property type="molecule type" value="Genomic_DNA"/>
</dbReference>
<comment type="pathway">
    <text evidence="2">Glycerolipid metabolism; triacylglycerol biosynthesis.</text>
</comment>
<comment type="caution">
    <text evidence="16">The sequence shown here is derived from an EMBL/GenBank/DDBJ whole genome shotgun (WGS) entry which is preliminary data.</text>
</comment>
<sequence length="276" mass="31286">MKLTREEELDPEKNYVFGYHPHGIISLGALCNFGTEATGFAQLFPGIDLRLLTLTMNFRIPFFREYLLGMGINDVSRESCERNLSRGPGSSIMIVVGGARESIETAQGGRDSLILSNRKGFVKLALRKGASLVPVYSFGENDVFGVFRSSWLTELQIRMQKKLGFAVPLFFGRALTAGLLHRLFGLNVGVLPLRVPIHSVVGKPIHLKKTPNPSQEEVDEAHARYMEELKRIHSEWKDKFEKEREDVLKQCDAERAKIYRSGRFRLDDHCELSFVE</sequence>
<comment type="pathway">
    <text evidence="3">Lipid metabolism.</text>
</comment>
<accession>A0ABN9Y952</accession>
<name>A0ABN9Y952_9DINO</name>
<evidence type="ECO:0000256" key="8">
    <source>
        <dbReference type="ARBA" id="ARBA00022692"/>
    </source>
</evidence>
<evidence type="ECO:0000313" key="17">
    <source>
        <dbReference type="Proteomes" id="UP001189429"/>
    </source>
</evidence>
<keyword evidence="9" id="KW-0319">Glycerol metabolism</keyword>
<evidence type="ECO:0000256" key="12">
    <source>
        <dbReference type="ARBA" id="ARBA00023098"/>
    </source>
</evidence>
<organism evidence="16 17">
    <name type="scientific">Prorocentrum cordatum</name>
    <dbReference type="NCBI Taxonomy" id="2364126"/>
    <lineage>
        <taxon>Eukaryota</taxon>
        <taxon>Sar</taxon>
        <taxon>Alveolata</taxon>
        <taxon>Dinophyceae</taxon>
        <taxon>Prorocentrales</taxon>
        <taxon>Prorocentraceae</taxon>
        <taxon>Prorocentrum</taxon>
    </lineage>
</organism>
<evidence type="ECO:0000256" key="2">
    <source>
        <dbReference type="ARBA" id="ARBA00004771"/>
    </source>
</evidence>
<keyword evidence="17" id="KW-1185">Reference proteome</keyword>
<evidence type="ECO:0000256" key="13">
    <source>
        <dbReference type="ARBA" id="ARBA00023136"/>
    </source>
</evidence>
<dbReference type="EC" id="2.3.1.20" evidence="5"/>
<dbReference type="Pfam" id="PF03982">
    <property type="entry name" value="DAGAT"/>
    <property type="match status" value="1"/>
</dbReference>
<dbReference type="PANTHER" id="PTHR12317:SF0">
    <property type="entry name" value="ACYLTRANSFERASE"/>
    <property type="match status" value="1"/>
</dbReference>
<keyword evidence="12" id="KW-0443">Lipid metabolism</keyword>
<evidence type="ECO:0000256" key="6">
    <source>
        <dbReference type="ARBA" id="ARBA00022516"/>
    </source>
</evidence>
<keyword evidence="11" id="KW-1133">Transmembrane helix</keyword>
<evidence type="ECO:0000256" key="11">
    <source>
        <dbReference type="ARBA" id="ARBA00022989"/>
    </source>
</evidence>
<evidence type="ECO:0000256" key="1">
    <source>
        <dbReference type="ARBA" id="ARBA00004477"/>
    </source>
</evidence>
<dbReference type="CDD" id="cd07987">
    <property type="entry name" value="LPLAT_MGAT-like"/>
    <property type="match status" value="1"/>
</dbReference>
<evidence type="ECO:0000256" key="10">
    <source>
        <dbReference type="ARBA" id="ARBA00022824"/>
    </source>
</evidence>
<proteinExistence type="inferred from homology"/>
<evidence type="ECO:0000256" key="7">
    <source>
        <dbReference type="ARBA" id="ARBA00022679"/>
    </source>
</evidence>